<protein>
    <recommendedName>
        <fullName evidence="1">Quinate/shikimate 5-dehydrogenase/glutamyl-tRNA reductase domain-containing protein</fullName>
    </recommendedName>
</protein>
<evidence type="ECO:0000313" key="2">
    <source>
        <dbReference type="EMBL" id="OHA48748.1"/>
    </source>
</evidence>
<accession>A0A1G2PK98</accession>
<dbReference type="Gene3D" id="3.40.50.720">
    <property type="entry name" value="NAD(P)-binding Rossmann-like Domain"/>
    <property type="match status" value="1"/>
</dbReference>
<feature type="domain" description="Quinate/shikimate 5-dehydrogenase/glutamyl-tRNA reductase" evidence="1">
    <location>
        <begin position="163"/>
        <end position="282"/>
    </location>
</feature>
<dbReference type="Pfam" id="PF01488">
    <property type="entry name" value="Shikimate_DH"/>
    <property type="match status" value="1"/>
</dbReference>
<proteinExistence type="predicted"/>
<dbReference type="AlphaFoldDB" id="A0A1G2PK98"/>
<dbReference type="SUPFAM" id="SSF51735">
    <property type="entry name" value="NAD(P)-binding Rossmann-fold domains"/>
    <property type="match status" value="1"/>
</dbReference>
<sequence length="357" mass="39109">MKFLSLIYSAMADLVVRYLPAPKVKDKFAFIGHPRNLRDATHKFFFLKFLPKPILLLFLKHMWPVRASEITGFKDLNGKPVGGYFIVISTLPEQMLRDKKHVVKKIIQAIKLAEKRGANIVGLGALTSSVTDGGKDLVGKVNVNLTTGNTLTSCITFLDVQNIAKAKGIDLNNETIAIVGATGLIGSAVSRLIARAYTSNLILVGRTMSHIESLKKEISEIRKDGSVDITDSLDKIAFAGVVIVATSASSALINSKHLKNGAIVYDITQPRNVSSEVIKERNDLTMIDGGLVKIPDARINFNVGLPKGIFFGCLTETMILSAEKEFDKLSLGRIDLAGVDFIHNKFNKYGFELYNSQ</sequence>
<evidence type="ECO:0000259" key="1">
    <source>
        <dbReference type="Pfam" id="PF01488"/>
    </source>
</evidence>
<dbReference type="Proteomes" id="UP000178646">
    <property type="component" value="Unassembled WGS sequence"/>
</dbReference>
<organism evidence="2 3">
    <name type="scientific">Candidatus Terrybacteria bacterium RIFCSPHIGHO2_02_41_19</name>
    <dbReference type="NCBI Taxonomy" id="1802364"/>
    <lineage>
        <taxon>Bacteria</taxon>
        <taxon>Candidatus Terryibacteriota</taxon>
    </lineage>
</organism>
<dbReference type="InterPro" id="IPR036291">
    <property type="entry name" value="NAD(P)-bd_dom_sf"/>
</dbReference>
<reference evidence="2 3" key="1">
    <citation type="journal article" date="2016" name="Nat. Commun.">
        <title>Thousands of microbial genomes shed light on interconnected biogeochemical processes in an aquifer system.</title>
        <authorList>
            <person name="Anantharaman K."/>
            <person name="Brown C.T."/>
            <person name="Hug L.A."/>
            <person name="Sharon I."/>
            <person name="Castelle C.J."/>
            <person name="Probst A.J."/>
            <person name="Thomas B.C."/>
            <person name="Singh A."/>
            <person name="Wilkins M.J."/>
            <person name="Karaoz U."/>
            <person name="Brodie E.L."/>
            <person name="Williams K.H."/>
            <person name="Hubbard S.S."/>
            <person name="Banfield J.F."/>
        </authorList>
    </citation>
    <scope>NUCLEOTIDE SEQUENCE [LARGE SCALE GENOMIC DNA]</scope>
</reference>
<comment type="caution">
    <text evidence="2">The sequence shown here is derived from an EMBL/GenBank/DDBJ whole genome shotgun (WGS) entry which is preliminary data.</text>
</comment>
<evidence type="ECO:0000313" key="3">
    <source>
        <dbReference type="Proteomes" id="UP000178646"/>
    </source>
</evidence>
<dbReference type="InterPro" id="IPR006151">
    <property type="entry name" value="Shikm_DH/Glu-tRNA_Rdtase"/>
</dbReference>
<name>A0A1G2PK98_9BACT</name>
<dbReference type="EMBL" id="MHSU01000042">
    <property type="protein sequence ID" value="OHA48748.1"/>
    <property type="molecule type" value="Genomic_DNA"/>
</dbReference>
<gene>
    <name evidence="2" type="ORF">A2W59_00270</name>
</gene>